<dbReference type="AlphaFoldDB" id="A0A7V4CHM2"/>
<organism evidence="1">
    <name type="scientific">candidate division WOR-3 bacterium</name>
    <dbReference type="NCBI Taxonomy" id="2052148"/>
    <lineage>
        <taxon>Bacteria</taxon>
        <taxon>Bacteria division WOR-3</taxon>
    </lineage>
</organism>
<dbReference type="InterPro" id="IPR019646">
    <property type="entry name" value="Aminoglyc_AdlTrfase"/>
</dbReference>
<evidence type="ECO:0008006" key="2">
    <source>
        <dbReference type="Google" id="ProtNLM"/>
    </source>
</evidence>
<sequence>MEIEEVIKKVINILDKLNIPYLLTGALSVVYYGEPRATHDIDLVIQIKEDDITLLMKGFQDNFFIDEESIRNALKERSMFNAVHKDTNFKVDFWILTEDKFNKEMFNRRVKRNILGIEIYLPTPEDVIINKLEWFKMSNIDKHYYDALSVYCVQKDNLDIEYIKNCCKAKSILEIFERMEEEIKKES</sequence>
<name>A0A7V4CHM2_UNCW3</name>
<accession>A0A7V4CHM2</accession>
<dbReference type="EMBL" id="DTBX01000071">
    <property type="protein sequence ID" value="HGQ55196.1"/>
    <property type="molecule type" value="Genomic_DNA"/>
</dbReference>
<dbReference type="SUPFAM" id="SSF81301">
    <property type="entry name" value="Nucleotidyltransferase"/>
    <property type="match status" value="1"/>
</dbReference>
<gene>
    <name evidence="1" type="ORF">ENU28_01870</name>
</gene>
<protein>
    <recommendedName>
        <fullName evidence="2">Nucleotidyltransferase family protein</fullName>
    </recommendedName>
</protein>
<dbReference type="InterPro" id="IPR043519">
    <property type="entry name" value="NT_sf"/>
</dbReference>
<evidence type="ECO:0000313" key="1">
    <source>
        <dbReference type="EMBL" id="HGQ55196.1"/>
    </source>
</evidence>
<dbReference type="Gene3D" id="3.30.460.40">
    <property type="match status" value="1"/>
</dbReference>
<proteinExistence type="predicted"/>
<comment type="caution">
    <text evidence="1">The sequence shown here is derived from an EMBL/GenBank/DDBJ whole genome shotgun (WGS) entry which is preliminary data.</text>
</comment>
<dbReference type="Pfam" id="PF10706">
    <property type="entry name" value="Aminoglyc_resit"/>
    <property type="match status" value="1"/>
</dbReference>
<reference evidence="1" key="1">
    <citation type="journal article" date="2020" name="mSystems">
        <title>Genome- and Community-Level Interaction Insights into Carbon Utilization and Element Cycling Functions of Hydrothermarchaeota in Hydrothermal Sediment.</title>
        <authorList>
            <person name="Zhou Z."/>
            <person name="Liu Y."/>
            <person name="Xu W."/>
            <person name="Pan J."/>
            <person name="Luo Z.H."/>
            <person name="Li M."/>
        </authorList>
    </citation>
    <scope>NUCLEOTIDE SEQUENCE [LARGE SCALE GENOMIC DNA]</scope>
    <source>
        <strain evidence="1">SpSt-655</strain>
    </source>
</reference>